<organism evidence="2">
    <name type="scientific">Corethron hystrix</name>
    <dbReference type="NCBI Taxonomy" id="216773"/>
    <lineage>
        <taxon>Eukaryota</taxon>
        <taxon>Sar</taxon>
        <taxon>Stramenopiles</taxon>
        <taxon>Ochrophyta</taxon>
        <taxon>Bacillariophyta</taxon>
        <taxon>Coscinodiscophyceae</taxon>
        <taxon>Corethrophycidae</taxon>
        <taxon>Corethrales</taxon>
        <taxon>Corethraceae</taxon>
        <taxon>Corethron</taxon>
    </lineage>
</organism>
<dbReference type="AlphaFoldDB" id="A0A7S1BCV6"/>
<sequence>MYAISQNSYNFADWLCKRSGWLGLTDVPREMKSPSSISQSHMAVAPDSFLHGILLSLSGLALQPVSWSQSKKLPKVFFWLGMFSGFGIATISIPLKIAIGTSRSVGLFSSIVASLLRNEETFGDDMGKSSTRVRPPRFFENKDEKLTQGGDLLVEYVKGENVGLALLSRVKMGSYLSNGYMWHAENVYAEPPPVQLRKISSYDNSIWLERRKSLVRLLCGTPLLNFGKLSQKKEICPMTLLFTKREILMLSGTDVFCVEWELPFEEIISLELEHTDAAAAAAAAVEGTSTFLCMHHVTCPMKPHYDPDFDEYALNHAFPGLSSIQGKTVYFKSFMEACAVVRQILHILPHLKQDASLNFLADDVPMCNQKG</sequence>
<protein>
    <submittedName>
        <fullName evidence="2">Uncharacterized protein</fullName>
    </submittedName>
</protein>
<keyword evidence="1" id="KW-0472">Membrane</keyword>
<dbReference type="EMBL" id="HBFR01014011">
    <property type="protein sequence ID" value="CAD8883025.1"/>
    <property type="molecule type" value="Transcribed_RNA"/>
</dbReference>
<reference evidence="2" key="1">
    <citation type="submission" date="2021-01" db="EMBL/GenBank/DDBJ databases">
        <authorList>
            <person name="Corre E."/>
            <person name="Pelletier E."/>
            <person name="Niang G."/>
            <person name="Scheremetjew M."/>
            <person name="Finn R."/>
            <person name="Kale V."/>
            <person name="Holt S."/>
            <person name="Cochrane G."/>
            <person name="Meng A."/>
            <person name="Brown T."/>
            <person name="Cohen L."/>
        </authorList>
    </citation>
    <scope>NUCLEOTIDE SEQUENCE</scope>
    <source>
        <strain evidence="2">308</strain>
    </source>
</reference>
<feature type="transmembrane region" description="Helical" evidence="1">
    <location>
        <begin position="77"/>
        <end position="95"/>
    </location>
</feature>
<proteinExistence type="predicted"/>
<evidence type="ECO:0000313" key="2">
    <source>
        <dbReference type="EMBL" id="CAD8883025.1"/>
    </source>
</evidence>
<accession>A0A7S1BCV6</accession>
<keyword evidence="1" id="KW-0812">Transmembrane</keyword>
<evidence type="ECO:0000256" key="1">
    <source>
        <dbReference type="SAM" id="Phobius"/>
    </source>
</evidence>
<gene>
    <name evidence="2" type="ORF">CHYS00102_LOCUS10220</name>
</gene>
<name>A0A7S1BCV6_9STRA</name>
<keyword evidence="1" id="KW-1133">Transmembrane helix</keyword>